<evidence type="ECO:0000256" key="7">
    <source>
        <dbReference type="ARBA" id="ARBA00048336"/>
    </source>
</evidence>
<evidence type="ECO:0000256" key="5">
    <source>
        <dbReference type="ARBA" id="ARBA00023211"/>
    </source>
</evidence>
<reference evidence="10" key="2">
    <citation type="journal article" date="2007" name="Science">
        <title>Draft genome sequence of the sexually transmitted pathogen Trichomonas vaginalis.</title>
        <authorList>
            <person name="Carlton J.M."/>
            <person name="Hirt R.P."/>
            <person name="Silva J.C."/>
            <person name="Delcher A.L."/>
            <person name="Schatz M."/>
            <person name="Zhao Q."/>
            <person name="Wortman J.R."/>
            <person name="Bidwell S.L."/>
            <person name="Alsmark U.C.M."/>
            <person name="Besteiro S."/>
            <person name="Sicheritz-Ponten T."/>
            <person name="Noel C.J."/>
            <person name="Dacks J.B."/>
            <person name="Foster P.G."/>
            <person name="Simillion C."/>
            <person name="Van de Peer Y."/>
            <person name="Miranda-Saavedra D."/>
            <person name="Barton G.J."/>
            <person name="Westrop G.D."/>
            <person name="Mueller S."/>
            <person name="Dessi D."/>
            <person name="Fiori P.L."/>
            <person name="Ren Q."/>
            <person name="Paulsen I."/>
            <person name="Zhang H."/>
            <person name="Bastida-Corcuera F.D."/>
            <person name="Simoes-Barbosa A."/>
            <person name="Brown M.T."/>
            <person name="Hayes R.D."/>
            <person name="Mukherjee M."/>
            <person name="Okumura C.Y."/>
            <person name="Schneider R."/>
            <person name="Smith A.J."/>
            <person name="Vanacova S."/>
            <person name="Villalvazo M."/>
            <person name="Haas B.J."/>
            <person name="Pertea M."/>
            <person name="Feldblyum T.V."/>
            <person name="Utterback T.R."/>
            <person name="Shu C.L."/>
            <person name="Osoegawa K."/>
            <person name="de Jong P.J."/>
            <person name="Hrdy I."/>
            <person name="Horvathova L."/>
            <person name="Zubacova Z."/>
            <person name="Dolezal P."/>
            <person name="Malik S.B."/>
            <person name="Logsdon J.M. Jr."/>
            <person name="Henze K."/>
            <person name="Gupta A."/>
            <person name="Wang C.C."/>
            <person name="Dunne R.L."/>
            <person name="Upcroft J.A."/>
            <person name="Upcroft P."/>
            <person name="White O."/>
            <person name="Salzberg S.L."/>
            <person name="Tang P."/>
            <person name="Chiu C.-H."/>
            <person name="Lee Y.-S."/>
            <person name="Embley T.M."/>
            <person name="Coombs G.H."/>
            <person name="Mottram J.C."/>
            <person name="Tachezy J."/>
            <person name="Fraser-Liggett C.M."/>
            <person name="Johnson P.J."/>
        </authorList>
    </citation>
    <scope>NUCLEOTIDE SEQUENCE [LARGE SCALE GENOMIC DNA]</scope>
    <source>
        <strain evidence="10">G3</strain>
    </source>
</reference>
<organism evidence="10 11">
    <name type="scientific">Trichomonas vaginalis (strain ATCC PRA-98 / G3)</name>
    <dbReference type="NCBI Taxonomy" id="412133"/>
    <lineage>
        <taxon>Eukaryota</taxon>
        <taxon>Metamonada</taxon>
        <taxon>Parabasalia</taxon>
        <taxon>Trichomonadida</taxon>
        <taxon>Trichomonadidae</taxon>
        <taxon>Trichomonas</taxon>
    </lineage>
</organism>
<dbReference type="AlphaFoldDB" id="A2G4Y4"/>
<dbReference type="STRING" id="5722.A2G4Y4"/>
<feature type="domain" description="Serine/threonine specific protein phosphatases" evidence="9">
    <location>
        <begin position="120"/>
        <end position="125"/>
    </location>
</feature>
<dbReference type="GO" id="GO:0046872">
    <property type="term" value="F:metal ion binding"/>
    <property type="evidence" value="ECO:0007669"/>
    <property type="project" value="UniProtKB-KW"/>
</dbReference>
<evidence type="ECO:0000256" key="6">
    <source>
        <dbReference type="ARBA" id="ARBA00047761"/>
    </source>
</evidence>
<evidence type="ECO:0000256" key="1">
    <source>
        <dbReference type="ARBA" id="ARBA00001936"/>
    </source>
</evidence>
<dbReference type="PANTHER" id="PTHR11668">
    <property type="entry name" value="SERINE/THREONINE PROTEIN PHOSPHATASE"/>
    <property type="match status" value="1"/>
</dbReference>
<evidence type="ECO:0000259" key="9">
    <source>
        <dbReference type="PROSITE" id="PS00125"/>
    </source>
</evidence>
<dbReference type="VEuPathDB" id="TrichDB:TVAGG3_0284690"/>
<dbReference type="PANTHER" id="PTHR11668:SF300">
    <property type="entry name" value="SERINE_THREONINE-PROTEIN PHOSPHATASE"/>
    <property type="match status" value="1"/>
</dbReference>
<keyword evidence="4" id="KW-0904">Protein phosphatase</keyword>
<dbReference type="PROSITE" id="PS00125">
    <property type="entry name" value="SER_THR_PHOSPHATASE"/>
    <property type="match status" value="1"/>
</dbReference>
<comment type="similarity">
    <text evidence="8">Belongs to the PPP phosphatase family.</text>
</comment>
<dbReference type="eggNOG" id="KOG0374">
    <property type="taxonomic scope" value="Eukaryota"/>
</dbReference>
<accession>A2G4Y4</accession>
<dbReference type="InterPro" id="IPR050341">
    <property type="entry name" value="PP1_catalytic_subunit"/>
</dbReference>
<dbReference type="GO" id="GO:0005634">
    <property type="term" value="C:nucleus"/>
    <property type="evidence" value="ECO:0000318"/>
    <property type="project" value="GO_Central"/>
</dbReference>
<name>A2G4Y4_TRIV3</name>
<comment type="catalytic activity">
    <reaction evidence="6">
        <text>O-phospho-L-seryl-[protein] + H2O = L-seryl-[protein] + phosphate</text>
        <dbReference type="Rhea" id="RHEA:20629"/>
        <dbReference type="Rhea" id="RHEA-COMP:9863"/>
        <dbReference type="Rhea" id="RHEA-COMP:11604"/>
        <dbReference type="ChEBI" id="CHEBI:15377"/>
        <dbReference type="ChEBI" id="CHEBI:29999"/>
        <dbReference type="ChEBI" id="CHEBI:43474"/>
        <dbReference type="ChEBI" id="CHEBI:83421"/>
        <dbReference type="EC" id="3.1.3.16"/>
    </reaction>
</comment>
<evidence type="ECO:0000313" key="11">
    <source>
        <dbReference type="Proteomes" id="UP000001542"/>
    </source>
</evidence>
<keyword evidence="5" id="KW-0464">Manganese</keyword>
<dbReference type="InterPro" id="IPR029052">
    <property type="entry name" value="Metallo-depent_PP-like"/>
</dbReference>
<keyword evidence="3 8" id="KW-0378">Hydrolase</keyword>
<dbReference type="SUPFAM" id="SSF56300">
    <property type="entry name" value="Metallo-dependent phosphatases"/>
    <property type="match status" value="1"/>
</dbReference>
<dbReference type="EC" id="3.1.3.16" evidence="8"/>
<dbReference type="Proteomes" id="UP000001542">
    <property type="component" value="Unassembled WGS sequence"/>
</dbReference>
<comment type="catalytic activity">
    <reaction evidence="7 8">
        <text>O-phospho-L-threonyl-[protein] + H2O = L-threonyl-[protein] + phosphate</text>
        <dbReference type="Rhea" id="RHEA:47004"/>
        <dbReference type="Rhea" id="RHEA-COMP:11060"/>
        <dbReference type="Rhea" id="RHEA-COMP:11605"/>
        <dbReference type="ChEBI" id="CHEBI:15377"/>
        <dbReference type="ChEBI" id="CHEBI:30013"/>
        <dbReference type="ChEBI" id="CHEBI:43474"/>
        <dbReference type="ChEBI" id="CHEBI:61977"/>
        <dbReference type="EC" id="3.1.3.16"/>
    </reaction>
</comment>
<proteinExistence type="inferred from homology"/>
<dbReference type="GO" id="GO:0004722">
    <property type="term" value="F:protein serine/threonine phosphatase activity"/>
    <property type="evidence" value="ECO:0000318"/>
    <property type="project" value="GO_Central"/>
</dbReference>
<gene>
    <name evidence="10" type="ORF">TVAG_167500</name>
</gene>
<evidence type="ECO:0000256" key="2">
    <source>
        <dbReference type="ARBA" id="ARBA00022723"/>
    </source>
</evidence>
<dbReference type="InterPro" id="IPR006186">
    <property type="entry name" value="Ser/Thr-sp_prot-phosphatase"/>
</dbReference>
<dbReference type="VEuPathDB" id="TrichDB:TVAG_167500"/>
<dbReference type="PRINTS" id="PR00114">
    <property type="entry name" value="STPHPHTASE"/>
</dbReference>
<dbReference type="Pfam" id="PF00149">
    <property type="entry name" value="Metallophos"/>
    <property type="match status" value="1"/>
</dbReference>
<evidence type="ECO:0000256" key="4">
    <source>
        <dbReference type="ARBA" id="ARBA00022912"/>
    </source>
</evidence>
<reference evidence="10" key="1">
    <citation type="submission" date="2006-10" db="EMBL/GenBank/DDBJ databases">
        <authorList>
            <person name="Amadeo P."/>
            <person name="Zhao Q."/>
            <person name="Wortman J."/>
            <person name="Fraser-Liggett C."/>
            <person name="Carlton J."/>
        </authorList>
    </citation>
    <scope>NUCLEOTIDE SEQUENCE</scope>
    <source>
        <strain evidence="10">G3</strain>
    </source>
</reference>
<sequence length="341" mass="38623">MFNVDSLILRIIKHRAGASRNKNRPNLQFKTDRVQQILELSIECLKRDPILLKLPSDIIVVGDLHGNIDALLRIFSRCGYPPNTKYLFLGDYVDRGENSVDVFLLLLCLKIRNPNCVFLLRGNHESIGMTRIYGFRDEVLMKLDKKTYLRMAEVFRYLPIAAVINKKIFCVHGGISKDLLNVDQLLEMEKPTEVPLDGPIADLLWSDPRNDVLAYEPSDRGSGYLFGPDACNEFLETNGFDLLVRSHESCSKGFDWVFQKSGEEKDRCLTIFSSHDYCMEGNDAGVLKVNKDGNFSIITFIYGKNIGIVLPDWGIEEPPHDTVLPPKVDLISISDLIVLAE</sequence>
<comment type="cofactor">
    <cofactor evidence="1">
        <name>Mn(2+)</name>
        <dbReference type="ChEBI" id="CHEBI:29035"/>
    </cofactor>
</comment>
<dbReference type="SMART" id="SM00156">
    <property type="entry name" value="PP2Ac"/>
    <property type="match status" value="1"/>
</dbReference>
<evidence type="ECO:0000313" key="10">
    <source>
        <dbReference type="EMBL" id="EAX87785.1"/>
    </source>
</evidence>
<evidence type="ECO:0000256" key="3">
    <source>
        <dbReference type="ARBA" id="ARBA00022801"/>
    </source>
</evidence>
<dbReference type="Gene3D" id="3.60.21.10">
    <property type="match status" value="1"/>
</dbReference>
<protein>
    <recommendedName>
        <fullName evidence="8">Serine/threonine-protein phosphatase</fullName>
        <ecNumber evidence="8">3.1.3.16</ecNumber>
    </recommendedName>
</protein>
<dbReference type="InParanoid" id="A2G4Y4"/>
<dbReference type="SMR" id="A2G4Y4"/>
<evidence type="ECO:0000256" key="8">
    <source>
        <dbReference type="RuleBase" id="RU004273"/>
    </source>
</evidence>
<keyword evidence="11" id="KW-1185">Reference proteome</keyword>
<dbReference type="EMBL" id="DS114398">
    <property type="protein sequence ID" value="EAX87785.1"/>
    <property type="molecule type" value="Genomic_DNA"/>
</dbReference>
<dbReference type="InterPro" id="IPR004843">
    <property type="entry name" value="Calcineurin-like_PHP"/>
</dbReference>
<keyword evidence="2" id="KW-0479">Metal-binding</keyword>
<dbReference type="GO" id="GO:0005737">
    <property type="term" value="C:cytoplasm"/>
    <property type="evidence" value="ECO:0000318"/>
    <property type="project" value="GO_Central"/>
</dbReference>
<dbReference type="FunFam" id="3.60.21.10:FF:000069">
    <property type="entry name" value="Serine/threonine-protein phosphatase"/>
    <property type="match status" value="1"/>
</dbReference>